<dbReference type="Pfam" id="PF00027">
    <property type="entry name" value="cNMP_binding"/>
    <property type="match status" value="1"/>
</dbReference>
<dbReference type="InterPro" id="IPR014710">
    <property type="entry name" value="RmlC-like_jellyroll"/>
</dbReference>
<dbReference type="SMART" id="SM00100">
    <property type="entry name" value="cNMP"/>
    <property type="match status" value="1"/>
</dbReference>
<organism evidence="7 8">
    <name type="scientific">Aquipuribacter nitratireducens</name>
    <dbReference type="NCBI Taxonomy" id="650104"/>
    <lineage>
        <taxon>Bacteria</taxon>
        <taxon>Bacillati</taxon>
        <taxon>Actinomycetota</taxon>
        <taxon>Actinomycetes</taxon>
        <taxon>Micrococcales</taxon>
        <taxon>Intrasporangiaceae</taxon>
        <taxon>Aquipuribacter</taxon>
    </lineage>
</organism>
<dbReference type="InterPro" id="IPR018490">
    <property type="entry name" value="cNMP-bd_dom_sf"/>
</dbReference>
<proteinExistence type="predicted"/>
<accession>A0ABW0GQS3</accession>
<dbReference type="InterPro" id="IPR012318">
    <property type="entry name" value="HTH_CRP"/>
</dbReference>
<dbReference type="Proteomes" id="UP001596122">
    <property type="component" value="Unassembled WGS sequence"/>
</dbReference>
<protein>
    <submittedName>
        <fullName evidence="7">Crp/Fnr family transcriptional regulator</fullName>
    </submittedName>
</protein>
<dbReference type="SUPFAM" id="SSF51206">
    <property type="entry name" value="cAMP-binding domain-like"/>
    <property type="match status" value="1"/>
</dbReference>
<keyword evidence="1" id="KW-0805">Transcription regulation</keyword>
<feature type="compositionally biased region" description="Low complexity" evidence="4">
    <location>
        <begin position="41"/>
        <end position="53"/>
    </location>
</feature>
<dbReference type="InterPro" id="IPR050397">
    <property type="entry name" value="Env_Response_Regulators"/>
</dbReference>
<evidence type="ECO:0000259" key="6">
    <source>
        <dbReference type="PROSITE" id="PS51063"/>
    </source>
</evidence>
<feature type="region of interest" description="Disordered" evidence="4">
    <location>
        <begin position="1"/>
        <end position="53"/>
    </location>
</feature>
<dbReference type="InterPro" id="IPR000595">
    <property type="entry name" value="cNMP-bd_dom"/>
</dbReference>
<dbReference type="RefSeq" id="WP_377002977.1">
    <property type="nucleotide sequence ID" value="NZ_JBHSLD010000014.1"/>
</dbReference>
<comment type="caution">
    <text evidence="7">The sequence shown here is derived from an EMBL/GenBank/DDBJ whole genome shotgun (WGS) entry which is preliminary data.</text>
</comment>
<evidence type="ECO:0000313" key="8">
    <source>
        <dbReference type="Proteomes" id="UP001596122"/>
    </source>
</evidence>
<evidence type="ECO:0000256" key="4">
    <source>
        <dbReference type="SAM" id="MobiDB-lite"/>
    </source>
</evidence>
<keyword evidence="8" id="KW-1185">Reference proteome</keyword>
<dbReference type="SUPFAM" id="SSF46785">
    <property type="entry name" value="Winged helix' DNA-binding domain"/>
    <property type="match status" value="1"/>
</dbReference>
<name>A0ABW0GQS3_9MICO</name>
<feature type="domain" description="Cyclic nucleotide-binding" evidence="5">
    <location>
        <begin position="82"/>
        <end position="177"/>
    </location>
</feature>
<evidence type="ECO:0000259" key="5">
    <source>
        <dbReference type="PROSITE" id="PS50042"/>
    </source>
</evidence>
<sequence>MAGRDRASPAYRGRSGRGDAGAVTAVPPGASAVGHDVDVPSARTASSAGRRAGAATRGLGLLGSAELERLRRFGTTRHAPVGTVVAASGSVVTQVHVVASGEIELRARLEKGRATTALVRAGGVVGDIPLLLGHPMPFDAVASRDTECVTLTRERWTEVLQGSPDLALRWMTSIARRLDDDRRRLVVMASRPLVGQVAYVLLDFAEQAPGGRSVVHLSHTTLAHLLGVRRPSVSRVLAELRATGLVRARYGRTELLDLDGLRHLAGGDPLP</sequence>
<keyword evidence="3" id="KW-0804">Transcription</keyword>
<dbReference type="InterPro" id="IPR036388">
    <property type="entry name" value="WH-like_DNA-bd_sf"/>
</dbReference>
<evidence type="ECO:0000256" key="3">
    <source>
        <dbReference type="ARBA" id="ARBA00023163"/>
    </source>
</evidence>
<dbReference type="Pfam" id="PF13545">
    <property type="entry name" value="HTH_Crp_2"/>
    <property type="match status" value="1"/>
</dbReference>
<dbReference type="PANTHER" id="PTHR24567:SF74">
    <property type="entry name" value="HTH-TYPE TRANSCRIPTIONAL REGULATOR ARCR"/>
    <property type="match status" value="1"/>
</dbReference>
<reference evidence="8" key="1">
    <citation type="journal article" date="2019" name="Int. J. Syst. Evol. Microbiol.">
        <title>The Global Catalogue of Microorganisms (GCM) 10K type strain sequencing project: providing services to taxonomists for standard genome sequencing and annotation.</title>
        <authorList>
            <consortium name="The Broad Institute Genomics Platform"/>
            <consortium name="The Broad Institute Genome Sequencing Center for Infectious Disease"/>
            <person name="Wu L."/>
            <person name="Ma J."/>
        </authorList>
    </citation>
    <scope>NUCLEOTIDE SEQUENCE [LARGE SCALE GENOMIC DNA]</scope>
    <source>
        <strain evidence="8">CCUG 43114</strain>
    </source>
</reference>
<evidence type="ECO:0000256" key="2">
    <source>
        <dbReference type="ARBA" id="ARBA00023125"/>
    </source>
</evidence>
<dbReference type="Gene3D" id="1.10.10.10">
    <property type="entry name" value="Winged helix-like DNA-binding domain superfamily/Winged helix DNA-binding domain"/>
    <property type="match status" value="1"/>
</dbReference>
<evidence type="ECO:0000256" key="1">
    <source>
        <dbReference type="ARBA" id="ARBA00023015"/>
    </source>
</evidence>
<dbReference type="PROSITE" id="PS51063">
    <property type="entry name" value="HTH_CRP_2"/>
    <property type="match status" value="1"/>
</dbReference>
<dbReference type="SMART" id="SM00419">
    <property type="entry name" value="HTH_CRP"/>
    <property type="match status" value="1"/>
</dbReference>
<evidence type="ECO:0000313" key="7">
    <source>
        <dbReference type="EMBL" id="MFC5382070.1"/>
    </source>
</evidence>
<dbReference type="InterPro" id="IPR036390">
    <property type="entry name" value="WH_DNA-bd_sf"/>
</dbReference>
<dbReference type="Gene3D" id="2.60.120.10">
    <property type="entry name" value="Jelly Rolls"/>
    <property type="match status" value="1"/>
</dbReference>
<feature type="domain" description="HTH crp-type" evidence="6">
    <location>
        <begin position="191"/>
        <end position="259"/>
    </location>
</feature>
<dbReference type="CDD" id="cd00038">
    <property type="entry name" value="CAP_ED"/>
    <property type="match status" value="1"/>
</dbReference>
<dbReference type="EMBL" id="JBHSLD010000014">
    <property type="protein sequence ID" value="MFC5382070.1"/>
    <property type="molecule type" value="Genomic_DNA"/>
</dbReference>
<keyword evidence="2" id="KW-0238">DNA-binding</keyword>
<dbReference type="PROSITE" id="PS50042">
    <property type="entry name" value="CNMP_BINDING_3"/>
    <property type="match status" value="1"/>
</dbReference>
<dbReference type="PANTHER" id="PTHR24567">
    <property type="entry name" value="CRP FAMILY TRANSCRIPTIONAL REGULATORY PROTEIN"/>
    <property type="match status" value="1"/>
</dbReference>
<gene>
    <name evidence="7" type="ORF">ACFPJ6_14960</name>
</gene>